<organism evidence="4 5">
    <name type="scientific">Euphydryas editha</name>
    <name type="common">Edith's checkerspot</name>
    <dbReference type="NCBI Taxonomy" id="104508"/>
    <lineage>
        <taxon>Eukaryota</taxon>
        <taxon>Metazoa</taxon>
        <taxon>Ecdysozoa</taxon>
        <taxon>Arthropoda</taxon>
        <taxon>Hexapoda</taxon>
        <taxon>Insecta</taxon>
        <taxon>Pterygota</taxon>
        <taxon>Neoptera</taxon>
        <taxon>Endopterygota</taxon>
        <taxon>Lepidoptera</taxon>
        <taxon>Glossata</taxon>
        <taxon>Ditrysia</taxon>
        <taxon>Papilionoidea</taxon>
        <taxon>Nymphalidae</taxon>
        <taxon>Nymphalinae</taxon>
        <taxon>Euphydryas</taxon>
    </lineage>
</organism>
<protein>
    <recommendedName>
        <fullName evidence="3">HTH psq-type domain-containing protein</fullName>
    </recommendedName>
</protein>
<evidence type="ECO:0000259" key="3">
    <source>
        <dbReference type="Pfam" id="PF05225"/>
    </source>
</evidence>
<dbReference type="GO" id="GO:0005634">
    <property type="term" value="C:nucleus"/>
    <property type="evidence" value="ECO:0007669"/>
    <property type="project" value="UniProtKB-SubCell"/>
</dbReference>
<dbReference type="Proteomes" id="UP001153954">
    <property type="component" value="Unassembled WGS sequence"/>
</dbReference>
<feature type="compositionally biased region" description="Basic residues" evidence="2">
    <location>
        <begin position="163"/>
        <end position="174"/>
    </location>
</feature>
<dbReference type="InterPro" id="IPR007889">
    <property type="entry name" value="HTH_Psq"/>
</dbReference>
<name>A0AAU9UTQ3_EUPED</name>
<dbReference type="Gene3D" id="1.10.10.60">
    <property type="entry name" value="Homeodomain-like"/>
    <property type="match status" value="1"/>
</dbReference>
<reference evidence="4" key="1">
    <citation type="submission" date="2022-03" db="EMBL/GenBank/DDBJ databases">
        <authorList>
            <person name="Tunstrom K."/>
        </authorList>
    </citation>
    <scope>NUCLEOTIDE SEQUENCE</scope>
</reference>
<sequence length="174" mass="19426">MVRNYKKKGTRSGEVDEKAMLKAIDEVLENKLSLRKSSAKYGVNAQTLQSRMKKLRKTQDLGSENRIFESKFASQQVYHSNLVTNSNESTESEELGIAGVELGTVSVELDDVPARTPLTLSRDVSPSLLSQHLASTLIDFDKPAPSTSNVLKTPEIIRPFPKVQRRTQTKKVDH</sequence>
<gene>
    <name evidence="4" type="ORF">EEDITHA_LOCUS17176</name>
</gene>
<dbReference type="AlphaFoldDB" id="A0AAU9UTQ3"/>
<accession>A0AAU9UTQ3</accession>
<dbReference type="GO" id="GO:0003677">
    <property type="term" value="F:DNA binding"/>
    <property type="evidence" value="ECO:0007669"/>
    <property type="project" value="InterPro"/>
</dbReference>
<comment type="caution">
    <text evidence="4">The sequence shown here is derived from an EMBL/GenBank/DDBJ whole genome shotgun (WGS) entry which is preliminary data.</text>
</comment>
<evidence type="ECO:0000256" key="1">
    <source>
        <dbReference type="ARBA" id="ARBA00004123"/>
    </source>
</evidence>
<feature type="domain" description="HTH psq-type" evidence="3">
    <location>
        <begin position="17"/>
        <end position="55"/>
    </location>
</feature>
<proteinExistence type="predicted"/>
<evidence type="ECO:0000313" key="4">
    <source>
        <dbReference type="EMBL" id="CAH2102568.1"/>
    </source>
</evidence>
<dbReference type="EMBL" id="CAKOGL010000025">
    <property type="protein sequence ID" value="CAH2102568.1"/>
    <property type="molecule type" value="Genomic_DNA"/>
</dbReference>
<comment type="subcellular location">
    <subcellularLocation>
        <location evidence="1">Nucleus</location>
    </subcellularLocation>
</comment>
<dbReference type="Pfam" id="PF05225">
    <property type="entry name" value="HTH_psq"/>
    <property type="match status" value="1"/>
</dbReference>
<feature type="region of interest" description="Disordered" evidence="2">
    <location>
        <begin position="141"/>
        <end position="174"/>
    </location>
</feature>
<keyword evidence="5" id="KW-1185">Reference proteome</keyword>
<dbReference type="InterPro" id="IPR009057">
    <property type="entry name" value="Homeodomain-like_sf"/>
</dbReference>
<dbReference type="SUPFAM" id="SSF46689">
    <property type="entry name" value="Homeodomain-like"/>
    <property type="match status" value="1"/>
</dbReference>
<evidence type="ECO:0000313" key="5">
    <source>
        <dbReference type="Proteomes" id="UP001153954"/>
    </source>
</evidence>
<evidence type="ECO:0000256" key="2">
    <source>
        <dbReference type="SAM" id="MobiDB-lite"/>
    </source>
</evidence>